<dbReference type="EMBL" id="BARV01023249">
    <property type="protein sequence ID" value="GAI29271.1"/>
    <property type="molecule type" value="Genomic_DNA"/>
</dbReference>
<feature type="domain" description="Glucosamine/galactosamine-6-phosphate isomerase" evidence="1">
    <location>
        <begin position="1"/>
        <end position="47"/>
    </location>
</feature>
<evidence type="ECO:0000313" key="2">
    <source>
        <dbReference type="EMBL" id="GAI29271.1"/>
    </source>
</evidence>
<name>X1NGD6_9ZZZZ</name>
<proteinExistence type="predicted"/>
<accession>X1NGD6</accession>
<dbReference type="PANTHER" id="PTHR11054:SF0">
    <property type="entry name" value="6-PHOSPHOGLUCONOLACTONASE"/>
    <property type="match status" value="1"/>
</dbReference>
<dbReference type="AlphaFoldDB" id="X1NGD6"/>
<dbReference type="GO" id="GO:0005975">
    <property type="term" value="P:carbohydrate metabolic process"/>
    <property type="evidence" value="ECO:0007669"/>
    <property type="project" value="InterPro"/>
</dbReference>
<dbReference type="Pfam" id="PF01182">
    <property type="entry name" value="Glucosamine_iso"/>
    <property type="match status" value="1"/>
</dbReference>
<dbReference type="SUPFAM" id="SSF100950">
    <property type="entry name" value="NagB/RpiA/CoA transferase-like"/>
    <property type="match status" value="1"/>
</dbReference>
<reference evidence="2" key="1">
    <citation type="journal article" date="2014" name="Front. Microbiol.">
        <title>High frequency of phylogenetically diverse reductive dehalogenase-homologous genes in deep subseafloor sedimentary metagenomes.</title>
        <authorList>
            <person name="Kawai M."/>
            <person name="Futagami T."/>
            <person name="Toyoda A."/>
            <person name="Takaki Y."/>
            <person name="Nishi S."/>
            <person name="Hori S."/>
            <person name="Arai W."/>
            <person name="Tsubouchi T."/>
            <person name="Morono Y."/>
            <person name="Uchiyama I."/>
            <person name="Ito T."/>
            <person name="Fujiyama A."/>
            <person name="Inagaki F."/>
            <person name="Takami H."/>
        </authorList>
    </citation>
    <scope>NUCLEOTIDE SEQUENCE</scope>
    <source>
        <strain evidence="2">Expedition CK06-06</strain>
    </source>
</reference>
<sequence>MPVLNKAKHIIFLVSGENKAPAVKEMLESKNSKLPAALVKPEHGSLLLVIDEAAASLLTVSKVKR</sequence>
<evidence type="ECO:0000259" key="1">
    <source>
        <dbReference type="Pfam" id="PF01182"/>
    </source>
</evidence>
<dbReference type="PANTHER" id="PTHR11054">
    <property type="entry name" value="6-PHOSPHOGLUCONOLACTONASE"/>
    <property type="match status" value="1"/>
</dbReference>
<comment type="caution">
    <text evidence="2">The sequence shown here is derived from an EMBL/GenBank/DDBJ whole genome shotgun (WGS) entry which is preliminary data.</text>
</comment>
<organism evidence="2">
    <name type="scientific">marine sediment metagenome</name>
    <dbReference type="NCBI Taxonomy" id="412755"/>
    <lineage>
        <taxon>unclassified sequences</taxon>
        <taxon>metagenomes</taxon>
        <taxon>ecological metagenomes</taxon>
    </lineage>
</organism>
<dbReference type="InterPro" id="IPR039104">
    <property type="entry name" value="6PGL"/>
</dbReference>
<protein>
    <recommendedName>
        <fullName evidence="1">Glucosamine/galactosamine-6-phosphate isomerase domain-containing protein</fullName>
    </recommendedName>
</protein>
<dbReference type="Gene3D" id="3.40.50.1360">
    <property type="match status" value="1"/>
</dbReference>
<dbReference type="InterPro" id="IPR006148">
    <property type="entry name" value="Glc/Gal-6P_isomerase"/>
</dbReference>
<gene>
    <name evidence="2" type="ORF">S06H3_38178</name>
</gene>
<dbReference type="InterPro" id="IPR037171">
    <property type="entry name" value="NagB/RpiA_transferase-like"/>
</dbReference>